<sequence length="114" mass="13063">MTIFVLKNKQTINCVGKTRPLFLRQYSQTQNLNLLNSEGSPYDFSTISFNLGPDIKMVNIMGKKKYHFLTSLEKASQNFCFTVFIFKVACQAFLSFHSEVMRGNKFACSDRLAN</sequence>
<proteinExistence type="predicted"/>
<evidence type="ECO:0000313" key="2">
    <source>
        <dbReference type="Proteomes" id="UP000297703"/>
    </source>
</evidence>
<name>A0A4D9EW96_9SAUR</name>
<comment type="caution">
    <text evidence="1">The sequence shown here is derived from an EMBL/GenBank/DDBJ whole genome shotgun (WGS) entry which is preliminary data.</text>
</comment>
<dbReference type="Proteomes" id="UP000297703">
    <property type="component" value="Unassembled WGS sequence"/>
</dbReference>
<gene>
    <name evidence="1" type="ORF">DR999_PMT05465</name>
</gene>
<keyword evidence="2" id="KW-1185">Reference proteome</keyword>
<reference evidence="1 2" key="2">
    <citation type="submission" date="2019-04" db="EMBL/GenBank/DDBJ databases">
        <title>The genome sequence of big-headed turtle.</title>
        <authorList>
            <person name="Gong S."/>
        </authorList>
    </citation>
    <scope>NUCLEOTIDE SEQUENCE [LARGE SCALE GENOMIC DNA]</scope>
    <source>
        <strain evidence="1">DO16091913</strain>
        <tissue evidence="1">Muscle</tissue>
    </source>
</reference>
<dbReference type="EMBL" id="QXTE01000033">
    <property type="protein sequence ID" value="TFK11402.1"/>
    <property type="molecule type" value="Genomic_DNA"/>
</dbReference>
<protein>
    <submittedName>
        <fullName evidence="1">Exocyst complex component 6B-like</fullName>
    </submittedName>
</protein>
<organism evidence="1 2">
    <name type="scientific">Platysternon megacephalum</name>
    <name type="common">big-headed turtle</name>
    <dbReference type="NCBI Taxonomy" id="55544"/>
    <lineage>
        <taxon>Eukaryota</taxon>
        <taxon>Metazoa</taxon>
        <taxon>Chordata</taxon>
        <taxon>Craniata</taxon>
        <taxon>Vertebrata</taxon>
        <taxon>Euteleostomi</taxon>
        <taxon>Archelosauria</taxon>
        <taxon>Testudinata</taxon>
        <taxon>Testudines</taxon>
        <taxon>Cryptodira</taxon>
        <taxon>Durocryptodira</taxon>
        <taxon>Testudinoidea</taxon>
        <taxon>Platysternidae</taxon>
        <taxon>Platysternon</taxon>
    </lineage>
</organism>
<evidence type="ECO:0000313" key="1">
    <source>
        <dbReference type="EMBL" id="TFK11402.1"/>
    </source>
</evidence>
<dbReference type="AlphaFoldDB" id="A0A4D9EW96"/>
<accession>A0A4D9EW96</accession>
<reference evidence="1 2" key="1">
    <citation type="submission" date="2019-04" db="EMBL/GenBank/DDBJ databases">
        <title>Draft genome of the big-headed turtle Platysternon megacephalum.</title>
        <authorList>
            <person name="Gong S."/>
        </authorList>
    </citation>
    <scope>NUCLEOTIDE SEQUENCE [LARGE SCALE GENOMIC DNA]</scope>
    <source>
        <strain evidence="1">DO16091913</strain>
        <tissue evidence="1">Muscle</tissue>
    </source>
</reference>